<dbReference type="RefSeq" id="WP_377522175.1">
    <property type="nucleotide sequence ID" value="NZ_JBHTLD010000004.1"/>
</dbReference>
<protein>
    <submittedName>
        <fullName evidence="1">Gluconolaconase</fullName>
    </submittedName>
</protein>
<name>A0ABW3SKM7_9BACT</name>
<comment type="caution">
    <text evidence="1">The sequence shown here is derived from an EMBL/GenBank/DDBJ whole genome shotgun (WGS) entry which is preliminary data.</text>
</comment>
<accession>A0ABW3SKM7</accession>
<dbReference type="EMBL" id="JBHTLD010000004">
    <property type="protein sequence ID" value="MFD1184756.1"/>
    <property type="molecule type" value="Genomic_DNA"/>
</dbReference>
<reference evidence="2" key="1">
    <citation type="journal article" date="2019" name="Int. J. Syst. Evol. Microbiol.">
        <title>The Global Catalogue of Microorganisms (GCM) 10K type strain sequencing project: providing services to taxonomists for standard genome sequencing and annotation.</title>
        <authorList>
            <consortium name="The Broad Institute Genomics Platform"/>
            <consortium name="The Broad Institute Genome Sequencing Center for Infectious Disease"/>
            <person name="Wu L."/>
            <person name="Ma J."/>
        </authorList>
    </citation>
    <scope>NUCLEOTIDE SEQUENCE [LARGE SCALE GENOMIC DNA]</scope>
    <source>
        <strain evidence="2">JCM 31319</strain>
    </source>
</reference>
<dbReference type="PANTHER" id="PTHR31460">
    <property type="match status" value="1"/>
</dbReference>
<gene>
    <name evidence="1" type="ORF">ACFQ2O_00965</name>
</gene>
<evidence type="ECO:0000313" key="1">
    <source>
        <dbReference type="EMBL" id="MFD1184756.1"/>
    </source>
</evidence>
<dbReference type="InterPro" id="IPR011042">
    <property type="entry name" value="6-blade_b-propeller_TolB-like"/>
</dbReference>
<organism evidence="1 2">
    <name type="scientific">Pontibacter rugosus</name>
    <dbReference type="NCBI Taxonomy" id="1745966"/>
    <lineage>
        <taxon>Bacteria</taxon>
        <taxon>Pseudomonadati</taxon>
        <taxon>Bacteroidota</taxon>
        <taxon>Cytophagia</taxon>
        <taxon>Cytophagales</taxon>
        <taxon>Hymenobacteraceae</taxon>
        <taxon>Pontibacter</taxon>
    </lineage>
</organism>
<dbReference type="SUPFAM" id="SSF101898">
    <property type="entry name" value="NHL repeat"/>
    <property type="match status" value="1"/>
</dbReference>
<dbReference type="Proteomes" id="UP001597094">
    <property type="component" value="Unassembled WGS sequence"/>
</dbReference>
<dbReference type="PROSITE" id="PS51257">
    <property type="entry name" value="PROKAR_LIPOPROTEIN"/>
    <property type="match status" value="1"/>
</dbReference>
<proteinExistence type="predicted"/>
<dbReference type="Gene3D" id="2.120.10.30">
    <property type="entry name" value="TolB, C-terminal domain"/>
    <property type="match status" value="1"/>
</dbReference>
<sequence length="361" mass="39091">MKHLSVTTAAFLRKQISYLLLSFLCLGTVSCSPDEAWDGFNDLLDEVNKAKDVPEVITFNRQGLYPEGVSHDALYERFFVSSASTGTVGTVDYKGNYMPFITDERLISSIGLEVDENRKRVLIASSDPGNTPNSTPATAGQTAALGIYHLATGAPIHYVNLGALRPGIPHFANDIAIDKHGNAYVTDSFSPIIYKVDVHGNATVFYENEAFATPQGAFGFNGIAYHPAGFLLVAYSINNEIYKIPLSNPGAISKVALDAPLEGPDGLLLSKNGEQLVVVNNAGGQPSGRVLSFRSANKWQTASLAERFDTGPVFPTTATSYGDQVFVLYAHLNKLFGGAPQQQEEFTIRKVPFSKNELFGR</sequence>
<evidence type="ECO:0000313" key="2">
    <source>
        <dbReference type="Proteomes" id="UP001597094"/>
    </source>
</evidence>
<dbReference type="PANTHER" id="PTHR31460:SF3">
    <property type="entry name" value="MESOCENTIN"/>
    <property type="match status" value="1"/>
</dbReference>
<dbReference type="InterPro" id="IPR053224">
    <property type="entry name" value="Sensory_adhesion_molecule"/>
</dbReference>
<keyword evidence="2" id="KW-1185">Reference proteome</keyword>